<accession>A0ABX2EDH6</accession>
<dbReference type="RefSeq" id="WP_173120983.1">
    <property type="nucleotide sequence ID" value="NZ_JABRWJ010000001.1"/>
</dbReference>
<dbReference type="NCBIfam" id="TIGR02099">
    <property type="entry name" value="YhdP family protein"/>
    <property type="match status" value="1"/>
</dbReference>
<keyword evidence="2" id="KW-0472">Membrane</keyword>
<keyword evidence="5" id="KW-1185">Reference proteome</keyword>
<feature type="compositionally biased region" description="Low complexity" evidence="1">
    <location>
        <begin position="1364"/>
        <end position="1375"/>
    </location>
</feature>
<evidence type="ECO:0000259" key="3">
    <source>
        <dbReference type="Pfam" id="PF13116"/>
    </source>
</evidence>
<feature type="transmembrane region" description="Helical" evidence="2">
    <location>
        <begin position="28"/>
        <end position="52"/>
    </location>
</feature>
<dbReference type="EMBL" id="JABRWJ010000001">
    <property type="protein sequence ID" value="NRF66235.1"/>
    <property type="molecule type" value="Genomic_DNA"/>
</dbReference>
<dbReference type="PANTHER" id="PTHR38690">
    <property type="entry name" value="PROTEASE-RELATED"/>
    <property type="match status" value="1"/>
</dbReference>
<feature type="region of interest" description="Disordered" evidence="1">
    <location>
        <begin position="1351"/>
        <end position="1375"/>
    </location>
</feature>
<protein>
    <submittedName>
        <fullName evidence="4">TIGR02099 family protein</fullName>
    </submittedName>
</protein>
<evidence type="ECO:0000256" key="1">
    <source>
        <dbReference type="SAM" id="MobiDB-lite"/>
    </source>
</evidence>
<proteinExistence type="predicted"/>
<feature type="compositionally biased region" description="Pro residues" evidence="1">
    <location>
        <begin position="1354"/>
        <end position="1363"/>
    </location>
</feature>
<organism evidence="4 5">
    <name type="scientific">Pseudaquabacterium terrae</name>
    <dbReference type="NCBI Taxonomy" id="2732868"/>
    <lineage>
        <taxon>Bacteria</taxon>
        <taxon>Pseudomonadati</taxon>
        <taxon>Pseudomonadota</taxon>
        <taxon>Betaproteobacteria</taxon>
        <taxon>Burkholderiales</taxon>
        <taxon>Sphaerotilaceae</taxon>
        <taxon>Pseudaquabacterium</taxon>
    </lineage>
</organism>
<feature type="domain" description="YhdP central" evidence="3">
    <location>
        <begin position="32"/>
        <end position="1345"/>
    </location>
</feature>
<evidence type="ECO:0000313" key="5">
    <source>
        <dbReference type="Proteomes" id="UP000737171"/>
    </source>
</evidence>
<name>A0ABX2EDH6_9BURK</name>
<reference evidence="4 5" key="1">
    <citation type="submission" date="2020-05" db="EMBL/GenBank/DDBJ databases">
        <title>Aquincola sp. isolate from soil.</title>
        <authorList>
            <person name="Han J."/>
            <person name="Kim D.-U."/>
        </authorList>
    </citation>
    <scope>NUCLEOTIDE SEQUENCE [LARGE SCALE GENOMIC DNA]</scope>
    <source>
        <strain evidence="4 5">S2</strain>
    </source>
</reference>
<dbReference type="InterPro" id="IPR025263">
    <property type="entry name" value="YhdP_central"/>
</dbReference>
<dbReference type="Pfam" id="PF13116">
    <property type="entry name" value="YhdP"/>
    <property type="match status" value="1"/>
</dbReference>
<dbReference type="PANTHER" id="PTHR38690:SF1">
    <property type="entry name" value="PROTEASE"/>
    <property type="match status" value="1"/>
</dbReference>
<sequence length="1375" mass="147411">MSSSPFAADTPARPPARAWRWWRAGLRWGAWGLFAAWSLCLVAWLTLHWGILPRLDDWRPRIEAQASRALGAPVEIGRIEVRSSGWVPAFELKDVILRDRKGREALRLPRIAAALSVPAMLGLHLRFEQLLIDDARLEVRRDAQGRIHVAGMDVEGESVGDGQQFADWVFEQHEFVIRRGTLRWIDEQRAAPALALSDVQLVLRNRARTHELRLDATPPLAWGERFHLVAQARRPLFARAGDWQRWRGTLHADLPQASFTELRRHVDLPFELSQGSGALRAWVDFDQGLARGATLDVALNDVSVRLGRGLPPLALAQASGRLVAERQPEGVRLLASGFAFTTAEGQVWPAGNLSLSWRQRQPQRAGETAADHPITGGELAIDHADLAVTAELAERLPLGAGVRKLLAELAPQGQASGLAGSWQGPLDAPERYQVKASVKAMSIAAAASSPGVVGRPGWRGAEVELSASESGGQAKLALADGALEFPGVFEQPVVPLQRFAAQLQWRIEPPASGDGARRISLKVDNARFENADAQGELSASWRTGAGAGFGRGARLPGVLEMTGKLTQGRATSVVRYLPLGLGPGARDYVGRAVQAGRITSASFRVKGDLSDFPYLNRKDGEFRVTGQVQGVTLAYVPAAPGAAPAWPAFTDLSGELVFERAGMLIRQARGRLWGLELHDVNGAIAELGSEQRTLVIDGKVRGPAADFLRYVNATPVGDWTERALASSSIGGAAELQLALNLPLTHLDRSTVKGSVMLQGGDVRVRPESPLLAAARGRIDFTHKGVQVIGATARLYGGDAVIDGGTQPDGSLRFTASGQASAEGLRRAPELASYARWTARLQGQAAYRAQLAIVHGHPELQISSPLAGLAVDLPPPLRKPADASWPLKLQTVLTPETRGQAGVPARDVLRVELGSVLQAHYLRDVSKDSPQVLRGALAVQAPLPEMVPGGRAVLEPGALNADTWQALLGASGAAGAAGAVDGAYLPQSVQLKTPELVFGGRKLTQLTLGLTRHGSGADEAWRAVVSADQVQGEIDYREPRGPASAGRIHARLARLSLPKADAEGVERLLEQAPASVPALDIQVEDFELRGKKLGKLVVEAVNRGASGVESAREWRLNNLSLHTPEGQLSATGQWGYVMGAPQRRRMAMDFRLDIADGGGLLERLGFGRVVRGGKGRLQGQLGWAGSPLDFDVPTLDGQMTLTLDAGQFLKAEPGVGRLLGVLSLQALPRRLALDFRDVFEEGFAFDNASGDLRLERGIARTNNLRLRGVQAAVLMEGSADVMRETQDLRVIVVPEINAGTASLAYAAIHPAIGLGTFLGQWLLRGPLAEANTREFRISGSWDDPKVIKIERKPGEPAPVIPPIPAAAAASVPPRNP</sequence>
<dbReference type="Proteomes" id="UP000737171">
    <property type="component" value="Unassembled WGS sequence"/>
</dbReference>
<comment type="caution">
    <text evidence="4">The sequence shown here is derived from an EMBL/GenBank/DDBJ whole genome shotgun (WGS) entry which is preliminary data.</text>
</comment>
<evidence type="ECO:0000256" key="2">
    <source>
        <dbReference type="SAM" id="Phobius"/>
    </source>
</evidence>
<keyword evidence="2" id="KW-0812">Transmembrane</keyword>
<dbReference type="InterPro" id="IPR011836">
    <property type="entry name" value="YhdP"/>
</dbReference>
<gene>
    <name evidence="4" type="ORF">HLB44_04495</name>
</gene>
<evidence type="ECO:0000313" key="4">
    <source>
        <dbReference type="EMBL" id="NRF66235.1"/>
    </source>
</evidence>
<keyword evidence="2" id="KW-1133">Transmembrane helix</keyword>